<evidence type="ECO:0000313" key="3">
    <source>
        <dbReference type="Proteomes" id="UP001642540"/>
    </source>
</evidence>
<evidence type="ECO:0000313" key="2">
    <source>
        <dbReference type="EMBL" id="CAL8144990.1"/>
    </source>
</evidence>
<gene>
    <name evidence="2" type="ORF">ODALV1_LOCUS30361</name>
</gene>
<feature type="domain" description="CRAL-TRIO" evidence="1">
    <location>
        <begin position="79"/>
        <end position="234"/>
    </location>
</feature>
<dbReference type="InterPro" id="IPR051064">
    <property type="entry name" value="SEC14/CRAL-TRIO_domain"/>
</dbReference>
<dbReference type="SMART" id="SM01100">
    <property type="entry name" value="CRAL_TRIO_N"/>
    <property type="match status" value="1"/>
</dbReference>
<dbReference type="Pfam" id="PF00650">
    <property type="entry name" value="CRAL_TRIO"/>
    <property type="match status" value="1"/>
</dbReference>
<dbReference type="SUPFAM" id="SSF46938">
    <property type="entry name" value="CRAL/TRIO N-terminal domain"/>
    <property type="match status" value="1"/>
</dbReference>
<dbReference type="SMART" id="SM00516">
    <property type="entry name" value="SEC14"/>
    <property type="match status" value="1"/>
</dbReference>
<dbReference type="SUPFAM" id="SSF52087">
    <property type="entry name" value="CRAL/TRIO domain"/>
    <property type="match status" value="1"/>
</dbReference>
<dbReference type="PANTHER" id="PTHR23324">
    <property type="entry name" value="SEC14 RELATED PROTEIN"/>
    <property type="match status" value="1"/>
</dbReference>
<protein>
    <recommendedName>
        <fullName evidence="1">CRAL-TRIO domain-containing protein</fullName>
    </recommendedName>
</protein>
<dbReference type="EMBL" id="CAXLJM020000161">
    <property type="protein sequence ID" value="CAL8144990.1"/>
    <property type="molecule type" value="Genomic_DNA"/>
</dbReference>
<dbReference type="Pfam" id="PF03765">
    <property type="entry name" value="CRAL_TRIO_N"/>
    <property type="match status" value="1"/>
</dbReference>
<keyword evidence="3" id="KW-1185">Reference proteome</keyword>
<reference evidence="2 3" key="1">
    <citation type="submission" date="2024-08" db="EMBL/GenBank/DDBJ databases">
        <authorList>
            <person name="Cucini C."/>
            <person name="Frati F."/>
        </authorList>
    </citation>
    <scope>NUCLEOTIDE SEQUENCE [LARGE SCALE GENOMIC DNA]</scope>
</reference>
<dbReference type="CDD" id="cd00170">
    <property type="entry name" value="SEC14"/>
    <property type="match status" value="1"/>
</dbReference>
<proteinExistence type="predicted"/>
<dbReference type="PROSITE" id="PS50191">
    <property type="entry name" value="CRAL_TRIO"/>
    <property type="match status" value="1"/>
</dbReference>
<comment type="caution">
    <text evidence="2">The sequence shown here is derived from an EMBL/GenBank/DDBJ whole genome shotgun (WGS) entry which is preliminary data.</text>
</comment>
<dbReference type="Proteomes" id="UP001642540">
    <property type="component" value="Unassembled WGS sequence"/>
</dbReference>
<organism evidence="2 3">
    <name type="scientific">Orchesella dallaii</name>
    <dbReference type="NCBI Taxonomy" id="48710"/>
    <lineage>
        <taxon>Eukaryota</taxon>
        <taxon>Metazoa</taxon>
        <taxon>Ecdysozoa</taxon>
        <taxon>Arthropoda</taxon>
        <taxon>Hexapoda</taxon>
        <taxon>Collembola</taxon>
        <taxon>Entomobryomorpha</taxon>
        <taxon>Entomobryoidea</taxon>
        <taxon>Orchesellidae</taxon>
        <taxon>Orchesellinae</taxon>
        <taxon>Orchesella</taxon>
    </lineage>
</organism>
<dbReference type="InterPro" id="IPR036865">
    <property type="entry name" value="CRAL-TRIO_dom_sf"/>
</dbReference>
<dbReference type="PANTHER" id="PTHR23324:SF83">
    <property type="entry name" value="SEC14-LIKE PROTEIN 2"/>
    <property type="match status" value="1"/>
</dbReference>
<dbReference type="InterPro" id="IPR036273">
    <property type="entry name" value="CRAL/TRIO_N_dom_sf"/>
</dbReference>
<evidence type="ECO:0000259" key="1">
    <source>
        <dbReference type="PROSITE" id="PS50191"/>
    </source>
</evidence>
<dbReference type="InterPro" id="IPR001251">
    <property type="entry name" value="CRAL-TRIO_dom"/>
</dbReference>
<accession>A0ABP1S6U9</accession>
<dbReference type="Gene3D" id="3.40.525.10">
    <property type="entry name" value="CRAL-TRIO lipid binding domain"/>
    <property type="match status" value="1"/>
</dbReference>
<name>A0ABP1S6U9_9HEXA</name>
<dbReference type="InterPro" id="IPR011074">
    <property type="entry name" value="CRAL/TRIO_N_dom"/>
</dbReference>
<sequence>MLILKEEISSLQKFKEVVSDLNQDDGVLIRFLRARDYDIENAEQILRYAVQWRKEMDLDNYSLKKWSFPPHFYTDVKYGFFGRDYEGAPISWLFVGTWAMKQMLENEDLEQIQRYFYSFMEIGLQHTIDCGSPGNVVMDIDGLSYTQATHLPTLKFLYSSFQKYEQCYPETLKSILIINAPWIFSFGFNFVKRAIAPRTQEKIQIFRYKEEWHAEFLKRFPRESILPELQPPTD</sequence>